<feature type="region of interest" description="Disordered" evidence="1">
    <location>
        <begin position="328"/>
        <end position="358"/>
    </location>
</feature>
<proteinExistence type="predicted"/>
<sequence>MSDPNYNYRNEAMKLLNFTEEMICAAKVPTEMRHRMATERRFRSQFRKISSTKTSINRCEYFDIPTAIAQAYITDYEDLGAIYDVNPSVHKTPLPDKSSSRQQLNQPKPMTSVTKKSMDHLTYTQCISPELVLADTSINEPKSKAEKVENKSICPRLDDTNTSNDVNSAANNADPLNALENKSLNKNTLPCPVLNAKSRYTPYSPPCSNVGGLRDANIQYMGQARTEQVKGAIDETMTKEMSNRSKTIRHNYPMPKPTFVEESLPLKKNKRPYESAEKKPNKAMTLPIFDTNSRFNNSRVYSPFQKLPTSGPVRSRYNNDRTITTKSFNNTYQHDSNLHPLPQYTTNYSSASNTNKKLPKSLKKISDIAKKYQLEEK</sequence>
<dbReference type="Proteomes" id="UP001162090">
    <property type="component" value="Chromosome 12"/>
</dbReference>
<feature type="compositionally biased region" description="Polar residues" evidence="1">
    <location>
        <begin position="343"/>
        <end position="356"/>
    </location>
</feature>
<name>A0AA35J412_SACUV</name>
<dbReference type="EMBL" id="OX365923">
    <property type="protein sequence ID" value="CAI4046541.1"/>
    <property type="molecule type" value="Genomic_DNA"/>
</dbReference>
<feature type="region of interest" description="Disordered" evidence="1">
    <location>
        <begin position="91"/>
        <end position="115"/>
    </location>
</feature>
<evidence type="ECO:0000256" key="1">
    <source>
        <dbReference type="SAM" id="MobiDB-lite"/>
    </source>
</evidence>
<accession>A0AA35J412</accession>
<gene>
    <name evidence="2" type="primary">SUVC12G1970</name>
    <name evidence="2" type="ORF">SUVC_12G1970</name>
</gene>
<feature type="compositionally biased region" description="Polar residues" evidence="1">
    <location>
        <begin position="100"/>
        <end position="115"/>
    </location>
</feature>
<evidence type="ECO:0000313" key="3">
    <source>
        <dbReference type="Proteomes" id="UP001162090"/>
    </source>
</evidence>
<reference evidence="2" key="1">
    <citation type="submission" date="2022-10" db="EMBL/GenBank/DDBJ databases">
        <authorList>
            <person name="Byrne P K."/>
        </authorList>
    </citation>
    <scope>NUCLEOTIDE SEQUENCE</scope>
    <source>
        <strain evidence="2">CBS7001</strain>
    </source>
</reference>
<evidence type="ECO:0000313" key="2">
    <source>
        <dbReference type="EMBL" id="CAI4046541.1"/>
    </source>
</evidence>
<dbReference type="AlphaFoldDB" id="A0AA35J412"/>
<organism evidence="2 3">
    <name type="scientific">Saccharomyces uvarum</name>
    <name type="common">Yeast</name>
    <name type="synonym">Saccharomyces bayanus var. uvarum</name>
    <dbReference type="NCBI Taxonomy" id="230603"/>
    <lineage>
        <taxon>Eukaryota</taxon>
        <taxon>Fungi</taxon>
        <taxon>Dikarya</taxon>
        <taxon>Ascomycota</taxon>
        <taxon>Saccharomycotina</taxon>
        <taxon>Saccharomycetes</taxon>
        <taxon>Saccharomycetales</taxon>
        <taxon>Saccharomycetaceae</taxon>
        <taxon>Saccharomyces</taxon>
    </lineage>
</organism>
<protein>
    <submittedName>
        <fullName evidence="2">Uncharacterized protein</fullName>
    </submittedName>
</protein>